<reference evidence="2" key="1">
    <citation type="submission" date="2011-02" db="EMBL/GenBank/DDBJ databases">
        <title>The genome of the leaf-cutting ant Acromyrmex echinatior suggests key adaptations to social evolution and fungus farming.</title>
        <authorList>
            <person name="Nygaard S."/>
            <person name="Zhang G."/>
        </authorList>
    </citation>
    <scope>NUCLEOTIDE SEQUENCE</scope>
</reference>
<dbReference type="OrthoDB" id="8300295at2759"/>
<feature type="region of interest" description="Disordered" evidence="1">
    <location>
        <begin position="175"/>
        <end position="204"/>
    </location>
</feature>
<sequence>MTSSNQRQLLNDTPSNTPELWQQVLEREDWPTITNQRGTSISIAPRRYTIRLTRLAGEKYIDAEQIDFVKNIARRVHNYSYAPEPLSQKIRKDLLNGILGVLENNWTPAWTWIETASEKYPHPPINIKTITTTEVIEAITQSRQQLESRMEQHVQIGWKKNRVYIILGHLAEGRQERTLPPESESEEARVSRAAPAKPSGSKAWATIIARRKRKQKQTETELLEGDEEILLAATEPTIGHASSIKKTRTEKDESTEKEDNPPLDTSTTERTSSSEQQRTTTSYGVGTFNYSGTKIGPELKDFDKAINELATHKPKEDGNYEECIQYIEQRREERATRSGTEKRKNVVEAITSLIEENDIRTYAEWELKINYDTKEELLKEFGLQTDTYAHNIIRNKRNTDTSLYKYVSYETIVNKDCEDR</sequence>
<dbReference type="InParanoid" id="F4W8Y7"/>
<accession>F4W8Y7</accession>
<proteinExistence type="predicted"/>
<dbReference type="AlphaFoldDB" id="F4W8Y7"/>
<dbReference type="EMBL" id="GL887974">
    <property type="protein sequence ID" value="EGI69346.1"/>
    <property type="molecule type" value="Genomic_DNA"/>
</dbReference>
<feature type="compositionally biased region" description="Basic and acidic residues" evidence="1">
    <location>
        <begin position="247"/>
        <end position="260"/>
    </location>
</feature>
<feature type="compositionally biased region" description="Low complexity" evidence="1">
    <location>
        <begin position="265"/>
        <end position="282"/>
    </location>
</feature>
<keyword evidence="3" id="KW-1185">Reference proteome</keyword>
<evidence type="ECO:0000256" key="1">
    <source>
        <dbReference type="SAM" id="MobiDB-lite"/>
    </source>
</evidence>
<evidence type="ECO:0000313" key="3">
    <source>
        <dbReference type="Proteomes" id="UP000007755"/>
    </source>
</evidence>
<protein>
    <submittedName>
        <fullName evidence="2">Non-capsid protein NS-1</fullName>
    </submittedName>
</protein>
<feature type="region of interest" description="Disordered" evidence="1">
    <location>
        <begin position="233"/>
        <end position="286"/>
    </location>
</feature>
<name>F4W8Y7_ACREC</name>
<evidence type="ECO:0000313" key="2">
    <source>
        <dbReference type="EMBL" id="EGI69346.1"/>
    </source>
</evidence>
<organism evidence="3">
    <name type="scientific">Acromyrmex echinatior</name>
    <name type="common">Panamanian leafcutter ant</name>
    <name type="synonym">Acromyrmex octospinosus echinatior</name>
    <dbReference type="NCBI Taxonomy" id="103372"/>
    <lineage>
        <taxon>Eukaryota</taxon>
        <taxon>Metazoa</taxon>
        <taxon>Ecdysozoa</taxon>
        <taxon>Arthropoda</taxon>
        <taxon>Hexapoda</taxon>
        <taxon>Insecta</taxon>
        <taxon>Pterygota</taxon>
        <taxon>Neoptera</taxon>
        <taxon>Endopterygota</taxon>
        <taxon>Hymenoptera</taxon>
        <taxon>Apocrita</taxon>
        <taxon>Aculeata</taxon>
        <taxon>Formicoidea</taxon>
        <taxon>Formicidae</taxon>
        <taxon>Myrmicinae</taxon>
        <taxon>Acromyrmex</taxon>
    </lineage>
</organism>
<gene>
    <name evidence="2" type="ORF">G5I_01929</name>
</gene>
<dbReference type="Proteomes" id="UP000007755">
    <property type="component" value="Unassembled WGS sequence"/>
</dbReference>